<dbReference type="InterPro" id="IPR002925">
    <property type="entry name" value="Dienelactn_hydro"/>
</dbReference>
<reference evidence="2 3" key="1">
    <citation type="submission" date="2019-03" db="EMBL/GenBank/DDBJ databases">
        <title>Draft genome sequences of novel Actinobacteria.</title>
        <authorList>
            <person name="Sahin N."/>
            <person name="Ay H."/>
            <person name="Saygin H."/>
        </authorList>
    </citation>
    <scope>NUCLEOTIDE SEQUENCE [LARGE SCALE GENOMIC DNA]</scope>
    <source>
        <strain evidence="2 3">6K102</strain>
    </source>
</reference>
<dbReference type="Pfam" id="PF01738">
    <property type="entry name" value="DLH"/>
    <property type="match status" value="1"/>
</dbReference>
<dbReference type="InterPro" id="IPR029058">
    <property type="entry name" value="AB_hydrolase_fold"/>
</dbReference>
<dbReference type="Gene3D" id="3.40.50.1820">
    <property type="entry name" value="alpha/beta hydrolase"/>
    <property type="match status" value="1"/>
</dbReference>
<comment type="caution">
    <text evidence="2">The sequence shown here is derived from an EMBL/GenBank/DDBJ whole genome shotgun (WGS) entry which is preliminary data.</text>
</comment>
<dbReference type="AlphaFoldDB" id="A0A4R5FG94"/>
<proteinExistence type="predicted"/>
<evidence type="ECO:0000313" key="2">
    <source>
        <dbReference type="EMBL" id="TDE49939.1"/>
    </source>
</evidence>
<gene>
    <name evidence="2" type="ORF">E1295_20040</name>
</gene>
<name>A0A4R5FG94_9ACTN</name>
<organism evidence="2 3">
    <name type="scientific">Nonomuraea mesophila</name>
    <dbReference type="NCBI Taxonomy" id="2530382"/>
    <lineage>
        <taxon>Bacteria</taxon>
        <taxon>Bacillati</taxon>
        <taxon>Actinomycetota</taxon>
        <taxon>Actinomycetes</taxon>
        <taxon>Streptosporangiales</taxon>
        <taxon>Streptosporangiaceae</taxon>
        <taxon>Nonomuraea</taxon>
    </lineage>
</organism>
<dbReference type="EMBL" id="SMLD01000049">
    <property type="protein sequence ID" value="TDE49939.1"/>
    <property type="molecule type" value="Genomic_DNA"/>
</dbReference>
<feature type="domain" description="Dienelactone hydrolase" evidence="1">
    <location>
        <begin position="69"/>
        <end position="120"/>
    </location>
</feature>
<evidence type="ECO:0000313" key="3">
    <source>
        <dbReference type="Proteomes" id="UP000295136"/>
    </source>
</evidence>
<keyword evidence="3" id="KW-1185">Reference proteome</keyword>
<evidence type="ECO:0000259" key="1">
    <source>
        <dbReference type="Pfam" id="PF01738"/>
    </source>
</evidence>
<dbReference type="SUPFAM" id="SSF53474">
    <property type="entry name" value="alpha/beta-Hydrolases"/>
    <property type="match status" value="1"/>
</dbReference>
<dbReference type="GO" id="GO:0016787">
    <property type="term" value="F:hydrolase activity"/>
    <property type="evidence" value="ECO:0007669"/>
    <property type="project" value="InterPro"/>
</dbReference>
<sequence length="141" mass="14926">MSVAVLPGSTTMTGMFQAASSRRSAADIAPSAALLLDSADNNGKGTRAVGALTSTIPARPSRSSGRKAWVRPVVASYGGRDRGFRSHGERLREHLRALGVDHDVTIYPEAGHSFMTDGHHPIASLAHLFGSSATRIAVRRH</sequence>
<accession>A0A4R5FG94</accession>
<protein>
    <recommendedName>
        <fullName evidence="1">Dienelactone hydrolase domain-containing protein</fullName>
    </recommendedName>
</protein>
<dbReference type="Proteomes" id="UP000295136">
    <property type="component" value="Unassembled WGS sequence"/>
</dbReference>